<proteinExistence type="predicted"/>
<feature type="compositionally biased region" description="Basic and acidic residues" evidence="1">
    <location>
        <begin position="18"/>
        <end position="27"/>
    </location>
</feature>
<name>A0AAD1W3N2_PELCU</name>
<reference evidence="2" key="1">
    <citation type="submission" date="2022-03" db="EMBL/GenBank/DDBJ databases">
        <authorList>
            <person name="Alioto T."/>
            <person name="Alioto T."/>
            <person name="Gomez Garrido J."/>
        </authorList>
    </citation>
    <scope>NUCLEOTIDE SEQUENCE</scope>
</reference>
<gene>
    <name evidence="2" type="ORF">PECUL_23A047169</name>
</gene>
<keyword evidence="3" id="KW-1185">Reference proteome</keyword>
<accession>A0AAD1W3N2</accession>
<protein>
    <submittedName>
        <fullName evidence="2">Uncharacterized protein</fullName>
    </submittedName>
</protein>
<dbReference type="Proteomes" id="UP001295444">
    <property type="component" value="Chromosome 04"/>
</dbReference>
<evidence type="ECO:0000313" key="3">
    <source>
        <dbReference type="Proteomes" id="UP001295444"/>
    </source>
</evidence>
<evidence type="ECO:0000313" key="2">
    <source>
        <dbReference type="EMBL" id="CAH2285517.1"/>
    </source>
</evidence>
<feature type="compositionally biased region" description="Polar residues" evidence="1">
    <location>
        <begin position="7"/>
        <end position="17"/>
    </location>
</feature>
<feature type="region of interest" description="Disordered" evidence="1">
    <location>
        <begin position="1"/>
        <end position="27"/>
    </location>
</feature>
<sequence length="122" mass="13586">MEVISVHNKQLESLQPEETQHQDRRTRDATKIATANVAGETPERYTDMPDYEAKLTAIFEAFWARLEHRAQLNKPSTCWSNKRQETRNLSNTATSALLISNLGPQDGAAGGETLCLQAKSGE</sequence>
<dbReference type="AlphaFoldDB" id="A0AAD1W3N2"/>
<dbReference type="EMBL" id="OW240915">
    <property type="protein sequence ID" value="CAH2285517.1"/>
    <property type="molecule type" value="Genomic_DNA"/>
</dbReference>
<evidence type="ECO:0000256" key="1">
    <source>
        <dbReference type="SAM" id="MobiDB-lite"/>
    </source>
</evidence>
<organism evidence="2 3">
    <name type="scientific">Pelobates cultripes</name>
    <name type="common">Western spadefoot toad</name>
    <dbReference type="NCBI Taxonomy" id="61616"/>
    <lineage>
        <taxon>Eukaryota</taxon>
        <taxon>Metazoa</taxon>
        <taxon>Chordata</taxon>
        <taxon>Craniata</taxon>
        <taxon>Vertebrata</taxon>
        <taxon>Euteleostomi</taxon>
        <taxon>Amphibia</taxon>
        <taxon>Batrachia</taxon>
        <taxon>Anura</taxon>
        <taxon>Pelobatoidea</taxon>
        <taxon>Pelobatidae</taxon>
        <taxon>Pelobates</taxon>
    </lineage>
</organism>